<proteinExistence type="predicted"/>
<keyword evidence="3" id="KW-1185">Reference proteome</keyword>
<feature type="region of interest" description="Disordered" evidence="1">
    <location>
        <begin position="1"/>
        <end position="23"/>
    </location>
</feature>
<dbReference type="EMBL" id="PDUG01000006">
    <property type="protein sequence ID" value="PIC21895.1"/>
    <property type="molecule type" value="Genomic_DNA"/>
</dbReference>
<accession>A0A2G5T3B6</accession>
<dbReference type="AlphaFoldDB" id="A0A2G5T3B6"/>
<evidence type="ECO:0000313" key="2">
    <source>
        <dbReference type="EMBL" id="PIC21895.1"/>
    </source>
</evidence>
<dbReference type="OrthoDB" id="5876883at2759"/>
<reference evidence="3" key="1">
    <citation type="submission" date="2017-10" db="EMBL/GenBank/DDBJ databases">
        <title>Rapid genome shrinkage in a self-fertile nematode reveals novel sperm competition proteins.</title>
        <authorList>
            <person name="Yin D."/>
            <person name="Schwarz E.M."/>
            <person name="Thomas C.G."/>
            <person name="Felde R.L."/>
            <person name="Korf I.F."/>
            <person name="Cutter A.D."/>
            <person name="Schartner C.M."/>
            <person name="Ralston E.J."/>
            <person name="Meyer B.J."/>
            <person name="Haag E.S."/>
        </authorList>
    </citation>
    <scope>NUCLEOTIDE SEQUENCE [LARGE SCALE GENOMIC DNA]</scope>
    <source>
        <strain evidence="3">JU1422</strain>
    </source>
</reference>
<name>A0A2G5T3B6_9PELO</name>
<evidence type="ECO:0000256" key="1">
    <source>
        <dbReference type="SAM" id="MobiDB-lite"/>
    </source>
</evidence>
<organism evidence="2 3">
    <name type="scientific">Caenorhabditis nigoni</name>
    <dbReference type="NCBI Taxonomy" id="1611254"/>
    <lineage>
        <taxon>Eukaryota</taxon>
        <taxon>Metazoa</taxon>
        <taxon>Ecdysozoa</taxon>
        <taxon>Nematoda</taxon>
        <taxon>Chromadorea</taxon>
        <taxon>Rhabditida</taxon>
        <taxon>Rhabditina</taxon>
        <taxon>Rhabditomorpha</taxon>
        <taxon>Rhabditoidea</taxon>
        <taxon>Rhabditidae</taxon>
        <taxon>Peloderinae</taxon>
        <taxon>Caenorhabditis</taxon>
    </lineage>
</organism>
<evidence type="ECO:0000313" key="3">
    <source>
        <dbReference type="Proteomes" id="UP000230233"/>
    </source>
</evidence>
<dbReference type="Proteomes" id="UP000230233">
    <property type="component" value="Chromosome X"/>
</dbReference>
<sequence length="185" mass="20953">MESTRYQVKPKKDNASYGNQSQEQQLAHFRETLSNLPTAESLAELLIPSAPPLEEAYQDNHDDFPFNNVVIPSAPPMEDSHQIDVVLLDRPSHHPANTRLKTNRTSITKVSTSTTARFAAMFCCNDSRFAAMIQRGFYELGIVTTKPTFDTPAEFCFNPAIGKDKCKSCRNLFFQMRPLREDVLH</sequence>
<comment type="caution">
    <text evidence="2">The sequence shown here is derived from an EMBL/GenBank/DDBJ whole genome shotgun (WGS) entry which is preliminary data.</text>
</comment>
<gene>
    <name evidence="2" type="primary">Cnig_chr_X.g26570</name>
    <name evidence="2" type="ORF">B9Z55_026570</name>
</gene>
<protein>
    <submittedName>
        <fullName evidence="2">Uncharacterized protein</fullName>
    </submittedName>
</protein>